<evidence type="ECO:0008006" key="4">
    <source>
        <dbReference type="Google" id="ProtNLM"/>
    </source>
</evidence>
<sequence length="165" mass="19172">MMKISEQSKCTMGSINSKSIDYKSPVKYLLLGIGAIPCSIFMFLGISGGRLIVSIILGILCVATLAMAIIFLLLYFRRTGIQRIIIGQDQIHFVSLDNTVQMFPLNTLKSVDLYSTYDEMIELKAHQQRKITLSKSWIKRKDYRFIVNYLRENSVRYRYKYTDYR</sequence>
<feature type="transmembrane region" description="Helical" evidence="1">
    <location>
        <begin position="52"/>
        <end position="76"/>
    </location>
</feature>
<protein>
    <recommendedName>
        <fullName evidence="4">PH (Pleckstrin Homology) domain-containing protein</fullName>
    </recommendedName>
</protein>
<reference evidence="2 3" key="1">
    <citation type="submission" date="2018-04" db="EMBL/GenBank/DDBJ databases">
        <title>Genomic Encyclopedia of Type Strains, Phase IV (KMG-IV): sequencing the most valuable type-strain genomes for metagenomic binning, comparative biology and taxonomic classification.</title>
        <authorList>
            <person name="Goeker M."/>
        </authorList>
    </citation>
    <scope>NUCLEOTIDE SEQUENCE [LARGE SCALE GENOMIC DNA]</scope>
    <source>
        <strain evidence="2 3">DSM 28520</strain>
    </source>
</reference>
<organism evidence="2 3">
    <name type="scientific">Porphyromonas loveana</name>
    <dbReference type="NCBI Taxonomy" id="1884669"/>
    <lineage>
        <taxon>Bacteria</taxon>
        <taxon>Pseudomonadati</taxon>
        <taxon>Bacteroidota</taxon>
        <taxon>Bacteroidia</taxon>
        <taxon>Bacteroidales</taxon>
        <taxon>Porphyromonadaceae</taxon>
        <taxon>Porphyromonas</taxon>
    </lineage>
</organism>
<evidence type="ECO:0000313" key="3">
    <source>
        <dbReference type="Proteomes" id="UP000245462"/>
    </source>
</evidence>
<dbReference type="Proteomes" id="UP000245462">
    <property type="component" value="Unassembled WGS sequence"/>
</dbReference>
<name>A0A2U1FMU3_9PORP</name>
<evidence type="ECO:0000256" key="1">
    <source>
        <dbReference type="SAM" id="Phobius"/>
    </source>
</evidence>
<gene>
    <name evidence="2" type="ORF">C7382_10363</name>
</gene>
<dbReference type="AlphaFoldDB" id="A0A2U1FMU3"/>
<dbReference type="EMBL" id="QEKY01000003">
    <property type="protein sequence ID" value="PVZ13370.1"/>
    <property type="molecule type" value="Genomic_DNA"/>
</dbReference>
<keyword evidence="1" id="KW-0812">Transmembrane</keyword>
<accession>A0A2U1FMU3</accession>
<feature type="transmembrane region" description="Helical" evidence="1">
    <location>
        <begin position="28"/>
        <end position="46"/>
    </location>
</feature>
<comment type="caution">
    <text evidence="2">The sequence shown here is derived from an EMBL/GenBank/DDBJ whole genome shotgun (WGS) entry which is preliminary data.</text>
</comment>
<proteinExistence type="predicted"/>
<keyword evidence="1" id="KW-0472">Membrane</keyword>
<keyword evidence="1" id="KW-1133">Transmembrane helix</keyword>
<keyword evidence="3" id="KW-1185">Reference proteome</keyword>
<evidence type="ECO:0000313" key="2">
    <source>
        <dbReference type="EMBL" id="PVZ13370.1"/>
    </source>
</evidence>